<organism evidence="2 3">
    <name type="scientific">Lacticaseibacillus manihotivorans DSM 13343 = JCM 12514</name>
    <dbReference type="NCBI Taxonomy" id="1423769"/>
    <lineage>
        <taxon>Bacteria</taxon>
        <taxon>Bacillati</taxon>
        <taxon>Bacillota</taxon>
        <taxon>Bacilli</taxon>
        <taxon>Lactobacillales</taxon>
        <taxon>Lactobacillaceae</taxon>
        <taxon>Lacticaseibacillus</taxon>
    </lineage>
</organism>
<accession>A0A0R1QEM7</accession>
<protein>
    <submittedName>
        <fullName evidence="2">Transcriptional regulator</fullName>
    </submittedName>
</protein>
<proteinExistence type="predicted"/>
<evidence type="ECO:0000313" key="2">
    <source>
        <dbReference type="EMBL" id="KRL39571.1"/>
    </source>
</evidence>
<name>A0A0R1QEM7_9LACO</name>
<dbReference type="Pfam" id="PF13556">
    <property type="entry name" value="HTH_30"/>
    <property type="match status" value="1"/>
</dbReference>
<dbReference type="PANTHER" id="PTHR33744:SF15">
    <property type="entry name" value="CARBOHYDRATE DIACID REGULATOR"/>
    <property type="match status" value="1"/>
</dbReference>
<dbReference type="EMBL" id="AZEU01000292">
    <property type="protein sequence ID" value="KRL39571.1"/>
    <property type="molecule type" value="Genomic_DNA"/>
</dbReference>
<dbReference type="InterPro" id="IPR051448">
    <property type="entry name" value="CdaR-like_regulators"/>
</dbReference>
<dbReference type="InterPro" id="IPR025736">
    <property type="entry name" value="PucR_C-HTH_dom"/>
</dbReference>
<evidence type="ECO:0000313" key="3">
    <source>
        <dbReference type="Proteomes" id="UP000051790"/>
    </source>
</evidence>
<dbReference type="Gene3D" id="1.10.10.2840">
    <property type="entry name" value="PucR C-terminal helix-turn-helix domain"/>
    <property type="match status" value="1"/>
</dbReference>
<dbReference type="PATRIC" id="fig|1423769.4.peg.2672"/>
<feature type="domain" description="PucR C-terminal helix-turn-helix" evidence="1">
    <location>
        <begin position="221"/>
        <end position="268"/>
    </location>
</feature>
<dbReference type="RefSeq" id="WP_056964906.1">
    <property type="nucleotide sequence ID" value="NZ_AZEU01000292.1"/>
</dbReference>
<evidence type="ECO:0000259" key="1">
    <source>
        <dbReference type="Pfam" id="PF13556"/>
    </source>
</evidence>
<dbReference type="PANTHER" id="PTHR33744">
    <property type="entry name" value="CARBOHYDRATE DIACID REGULATOR"/>
    <property type="match status" value="1"/>
</dbReference>
<sequence>MASLQSVLEQYFTVYHTPPFPADAYELVVDGMPLAVAGDLSEREVALLKTLAPQPASRNPWAQFLVGSGSIPANGVVRLVQFNTSAAPTQPALWLDALLSLFSGDVTGFWLTPTHAVVVEPQTATPLDQSGLLSILDTLDPDFDTQTRGYLGQFWAVNATLPAIFAEEQRLAAASDDRCACLANSALAYYTSKARRDSPLLGNLRDAITEDAEMRPVIVSLYEHLGNLTATAKALYIHRNTLQYRLDKFQQTTGFSLRQMDDLVLCYLLVQGA</sequence>
<reference evidence="2 3" key="1">
    <citation type="journal article" date="2015" name="Genome Announc.">
        <title>Expanding the biotechnology potential of lactobacilli through comparative genomics of 213 strains and associated genera.</title>
        <authorList>
            <person name="Sun Z."/>
            <person name="Harris H.M."/>
            <person name="McCann A."/>
            <person name="Guo C."/>
            <person name="Argimon S."/>
            <person name="Zhang W."/>
            <person name="Yang X."/>
            <person name="Jeffery I.B."/>
            <person name="Cooney J.C."/>
            <person name="Kagawa T.F."/>
            <person name="Liu W."/>
            <person name="Song Y."/>
            <person name="Salvetti E."/>
            <person name="Wrobel A."/>
            <person name="Rasinkangas P."/>
            <person name="Parkhill J."/>
            <person name="Rea M.C."/>
            <person name="O'Sullivan O."/>
            <person name="Ritari J."/>
            <person name="Douillard F.P."/>
            <person name="Paul Ross R."/>
            <person name="Yang R."/>
            <person name="Briner A.E."/>
            <person name="Felis G.E."/>
            <person name="de Vos W.M."/>
            <person name="Barrangou R."/>
            <person name="Klaenhammer T.R."/>
            <person name="Caufield P.W."/>
            <person name="Cui Y."/>
            <person name="Zhang H."/>
            <person name="O'Toole P.W."/>
        </authorList>
    </citation>
    <scope>NUCLEOTIDE SEQUENCE [LARGE SCALE GENOMIC DNA]</scope>
    <source>
        <strain evidence="2 3">DSM 13343</strain>
    </source>
</reference>
<dbReference type="SUPFAM" id="SSF46689">
    <property type="entry name" value="Homeodomain-like"/>
    <property type="match status" value="1"/>
</dbReference>
<gene>
    <name evidence="2" type="ORF">FD01_GL002473</name>
</gene>
<dbReference type="AlphaFoldDB" id="A0A0R1QEM7"/>
<comment type="caution">
    <text evidence="2">The sequence shown here is derived from an EMBL/GenBank/DDBJ whole genome shotgun (WGS) entry which is preliminary data.</text>
</comment>
<dbReference type="InterPro" id="IPR042070">
    <property type="entry name" value="PucR_C-HTH_sf"/>
</dbReference>
<dbReference type="OrthoDB" id="9792148at2"/>
<keyword evidence="3" id="KW-1185">Reference proteome</keyword>
<dbReference type="InterPro" id="IPR009057">
    <property type="entry name" value="Homeodomain-like_sf"/>
</dbReference>
<dbReference type="Proteomes" id="UP000051790">
    <property type="component" value="Unassembled WGS sequence"/>
</dbReference>